<protein>
    <submittedName>
        <fullName evidence="2">Glycosyltransferase</fullName>
        <ecNumber evidence="2">2.4.-.-</ecNumber>
    </submittedName>
</protein>
<dbReference type="EC" id="2.4.-.-" evidence="2"/>
<dbReference type="RefSeq" id="WP_130856135.1">
    <property type="nucleotide sequence ID" value="NZ_JBHLWO010000001.1"/>
</dbReference>
<gene>
    <name evidence="2" type="ORF">ACFFI0_06940</name>
</gene>
<name>A0ABV6HHG9_9SPHI</name>
<accession>A0ABV6HHG9</accession>
<dbReference type="Pfam" id="PF00534">
    <property type="entry name" value="Glycos_transf_1"/>
    <property type="match status" value="1"/>
</dbReference>
<dbReference type="GO" id="GO:0016757">
    <property type="term" value="F:glycosyltransferase activity"/>
    <property type="evidence" value="ECO:0007669"/>
    <property type="project" value="UniProtKB-KW"/>
</dbReference>
<feature type="domain" description="Glycosyl transferase family 1" evidence="1">
    <location>
        <begin position="205"/>
        <end position="355"/>
    </location>
</feature>
<dbReference type="InterPro" id="IPR001296">
    <property type="entry name" value="Glyco_trans_1"/>
</dbReference>
<dbReference type="Proteomes" id="UP001589774">
    <property type="component" value="Unassembled WGS sequence"/>
</dbReference>
<keyword evidence="2" id="KW-0328">Glycosyltransferase</keyword>
<dbReference type="EMBL" id="JBHLWO010000001">
    <property type="protein sequence ID" value="MFC0318037.1"/>
    <property type="molecule type" value="Genomic_DNA"/>
</dbReference>
<evidence type="ECO:0000313" key="2">
    <source>
        <dbReference type="EMBL" id="MFC0318037.1"/>
    </source>
</evidence>
<evidence type="ECO:0000259" key="1">
    <source>
        <dbReference type="Pfam" id="PF00534"/>
    </source>
</evidence>
<reference evidence="2 3" key="1">
    <citation type="submission" date="2024-09" db="EMBL/GenBank/DDBJ databases">
        <authorList>
            <person name="Sun Q."/>
            <person name="Mori K."/>
        </authorList>
    </citation>
    <scope>NUCLEOTIDE SEQUENCE [LARGE SCALE GENOMIC DNA]</scope>
    <source>
        <strain evidence="2 3">CCM 7765</strain>
    </source>
</reference>
<keyword evidence="2" id="KW-0808">Transferase</keyword>
<keyword evidence="3" id="KW-1185">Reference proteome</keyword>
<proteinExistence type="predicted"/>
<evidence type="ECO:0000313" key="3">
    <source>
        <dbReference type="Proteomes" id="UP001589774"/>
    </source>
</evidence>
<sequence length="388" mass="44614">MVKLFFDIMITGHHVEYIDHMVNYLREKEDGHNYVFVVHPQFEERFPEIAIKIKEARNLRLVCVSLHEFEKTQGRGLVKMSFNTYRLAHRYALQVGADHVCFLYFNLLQLPLIFYTPSYSVSGILFLQFYRMHRGSLKERIKYLRKYLITKGYTGNKKVNRVFVLNDEQTVSFLNRKFKTSIFKTLADPIPNIEPLEAFSVYEHYGISKDRQIYLHIGSLSDRKGTIEFVNSATYLKPEVQMKVVFLLVGKAGNSQEEEELQLALNELRMKTQVPIIWDNRFVPNAMMKSLFNQCYAVVIPYKNAEASSGILGHAAASNKMVITTGKGLLKDIVNTYQLGLLVDEVTPGEIGRQITVASGHYNFVSKARDFVELKSVDHFAAEVETAL</sequence>
<dbReference type="SUPFAM" id="SSF53756">
    <property type="entry name" value="UDP-Glycosyltransferase/glycogen phosphorylase"/>
    <property type="match status" value="1"/>
</dbReference>
<comment type="caution">
    <text evidence="2">The sequence shown here is derived from an EMBL/GenBank/DDBJ whole genome shotgun (WGS) entry which is preliminary data.</text>
</comment>
<dbReference type="Gene3D" id="3.40.50.2000">
    <property type="entry name" value="Glycogen Phosphorylase B"/>
    <property type="match status" value="1"/>
</dbReference>
<organism evidence="2 3">
    <name type="scientific">Olivibacter oleidegradans</name>
    <dbReference type="NCBI Taxonomy" id="760123"/>
    <lineage>
        <taxon>Bacteria</taxon>
        <taxon>Pseudomonadati</taxon>
        <taxon>Bacteroidota</taxon>
        <taxon>Sphingobacteriia</taxon>
        <taxon>Sphingobacteriales</taxon>
        <taxon>Sphingobacteriaceae</taxon>
        <taxon>Olivibacter</taxon>
    </lineage>
</organism>